<evidence type="ECO:0000256" key="2">
    <source>
        <dbReference type="ARBA" id="ARBA00023015"/>
    </source>
</evidence>
<organism evidence="5 6">
    <name type="scientific">Lapidilactobacillus concavus DSM 17758</name>
    <dbReference type="NCBI Taxonomy" id="1423735"/>
    <lineage>
        <taxon>Bacteria</taxon>
        <taxon>Bacillati</taxon>
        <taxon>Bacillota</taxon>
        <taxon>Bacilli</taxon>
        <taxon>Lactobacillales</taxon>
        <taxon>Lactobacillaceae</taxon>
        <taxon>Lapidilactobacillus</taxon>
    </lineage>
</organism>
<comment type="caution">
    <text evidence="5">The sequence shown here is derived from an EMBL/GenBank/DDBJ whole genome shotgun (WGS) entry which is preliminary data.</text>
</comment>
<dbReference type="GO" id="GO:0045892">
    <property type="term" value="P:negative regulation of DNA-templated transcription"/>
    <property type="evidence" value="ECO:0007669"/>
    <property type="project" value="InterPro"/>
</dbReference>
<comment type="similarity">
    <text evidence="1">Belongs to the BlaI transcriptional regulatory family.</text>
</comment>
<dbReference type="EMBL" id="AZFX01000072">
    <property type="protein sequence ID" value="KRM08853.1"/>
    <property type="molecule type" value="Genomic_DNA"/>
</dbReference>
<dbReference type="Pfam" id="PF03965">
    <property type="entry name" value="Penicillinase_R"/>
    <property type="match status" value="1"/>
</dbReference>
<dbReference type="PATRIC" id="fig|1423735.3.peg.236"/>
<dbReference type="InterPro" id="IPR005650">
    <property type="entry name" value="BlaI_family"/>
</dbReference>
<dbReference type="GO" id="GO:0003677">
    <property type="term" value="F:DNA binding"/>
    <property type="evidence" value="ECO:0007669"/>
    <property type="project" value="UniProtKB-KW"/>
</dbReference>
<dbReference type="InterPro" id="IPR036390">
    <property type="entry name" value="WH_DNA-bd_sf"/>
</dbReference>
<evidence type="ECO:0000313" key="6">
    <source>
        <dbReference type="Proteomes" id="UP000051315"/>
    </source>
</evidence>
<evidence type="ECO:0000256" key="4">
    <source>
        <dbReference type="ARBA" id="ARBA00023163"/>
    </source>
</evidence>
<dbReference type="PIRSF" id="PIRSF019455">
    <property type="entry name" value="CopR_AtkY"/>
    <property type="match status" value="1"/>
</dbReference>
<dbReference type="NCBIfam" id="TIGR02698">
    <property type="entry name" value="CopY_TcrY"/>
    <property type="match status" value="1"/>
</dbReference>
<protein>
    <submittedName>
        <fullName evidence="5">Transcriptional regulator</fullName>
    </submittedName>
</protein>
<evidence type="ECO:0000256" key="1">
    <source>
        <dbReference type="ARBA" id="ARBA00011046"/>
    </source>
</evidence>
<name>A0A0R1VTW4_9LACO</name>
<sequence length="161" mass="18155">MITDVNVKGAIYLNETDVTTMTSSEWELMRIIWTLNGASSREVIDEIQRKRDWTESTIKTLLGRLVKKQMLTTLKEGHRFVYQPAVPETEAMDATVSELFTHLCEMKKGQVILSLIEQVTLSQSDLKSMQALITKKLETAPEQVACNCLTTGGTCENHCED</sequence>
<dbReference type="STRING" id="1423735.FC15_GL000230"/>
<evidence type="ECO:0000256" key="3">
    <source>
        <dbReference type="ARBA" id="ARBA00023125"/>
    </source>
</evidence>
<keyword evidence="2" id="KW-0805">Transcription regulation</keyword>
<reference evidence="5 6" key="1">
    <citation type="journal article" date="2015" name="Genome Announc.">
        <title>Expanding the biotechnology potential of lactobacilli through comparative genomics of 213 strains and associated genera.</title>
        <authorList>
            <person name="Sun Z."/>
            <person name="Harris H.M."/>
            <person name="McCann A."/>
            <person name="Guo C."/>
            <person name="Argimon S."/>
            <person name="Zhang W."/>
            <person name="Yang X."/>
            <person name="Jeffery I.B."/>
            <person name="Cooney J.C."/>
            <person name="Kagawa T.F."/>
            <person name="Liu W."/>
            <person name="Song Y."/>
            <person name="Salvetti E."/>
            <person name="Wrobel A."/>
            <person name="Rasinkangas P."/>
            <person name="Parkhill J."/>
            <person name="Rea M.C."/>
            <person name="O'Sullivan O."/>
            <person name="Ritari J."/>
            <person name="Douillard F.P."/>
            <person name="Paul Ross R."/>
            <person name="Yang R."/>
            <person name="Briner A.E."/>
            <person name="Felis G.E."/>
            <person name="de Vos W.M."/>
            <person name="Barrangou R."/>
            <person name="Klaenhammer T.R."/>
            <person name="Caufield P.W."/>
            <person name="Cui Y."/>
            <person name="Zhang H."/>
            <person name="O'Toole P.W."/>
        </authorList>
    </citation>
    <scope>NUCLEOTIDE SEQUENCE [LARGE SCALE GENOMIC DNA]</scope>
    <source>
        <strain evidence="5 6">DSM 17758</strain>
    </source>
</reference>
<dbReference type="Gene3D" id="1.10.10.10">
    <property type="entry name" value="Winged helix-like DNA-binding domain superfamily/Winged helix DNA-binding domain"/>
    <property type="match status" value="1"/>
</dbReference>
<dbReference type="Proteomes" id="UP000051315">
    <property type="component" value="Unassembled WGS sequence"/>
</dbReference>
<keyword evidence="4" id="KW-0804">Transcription</keyword>
<dbReference type="InterPro" id="IPR036388">
    <property type="entry name" value="WH-like_DNA-bd_sf"/>
</dbReference>
<accession>A0A0R1VTW4</accession>
<dbReference type="SUPFAM" id="SSF46785">
    <property type="entry name" value="Winged helix' DNA-binding domain"/>
    <property type="match status" value="1"/>
</dbReference>
<dbReference type="InterPro" id="IPR014071">
    <property type="entry name" value="Cu_transp_CopY/TcrY"/>
</dbReference>
<proteinExistence type="inferred from homology"/>
<keyword evidence="3" id="KW-0238">DNA-binding</keyword>
<dbReference type="AlphaFoldDB" id="A0A0R1VTW4"/>
<keyword evidence="6" id="KW-1185">Reference proteome</keyword>
<evidence type="ECO:0000313" key="5">
    <source>
        <dbReference type="EMBL" id="KRM08853.1"/>
    </source>
</evidence>
<gene>
    <name evidence="5" type="ORF">FC15_GL000230</name>
</gene>